<dbReference type="AlphaFoldDB" id="A0AAV5B072"/>
<name>A0AAV5B072_9FLAO</name>
<dbReference type="InterPro" id="IPR036291">
    <property type="entry name" value="NAD(P)-bd_dom_sf"/>
</dbReference>
<dbReference type="InterPro" id="IPR037108">
    <property type="entry name" value="TM1727-like_C_sf"/>
</dbReference>
<dbReference type="EMBL" id="BQKA01000052">
    <property type="protein sequence ID" value="GJM51392.1"/>
    <property type="molecule type" value="Genomic_DNA"/>
</dbReference>
<evidence type="ECO:0000313" key="2">
    <source>
        <dbReference type="EMBL" id="GJM51392.1"/>
    </source>
</evidence>
<dbReference type="InterPro" id="IPR018931">
    <property type="entry name" value="DUF2520"/>
</dbReference>
<dbReference type="Gene3D" id="1.10.1040.20">
    <property type="entry name" value="ProC-like, C-terminal domain"/>
    <property type="match status" value="1"/>
</dbReference>
<accession>A0AAV5B072</accession>
<keyword evidence="5" id="KW-1185">Reference proteome</keyword>
<evidence type="ECO:0000313" key="4">
    <source>
        <dbReference type="Proteomes" id="UP001207736"/>
    </source>
</evidence>
<evidence type="ECO:0000259" key="1">
    <source>
        <dbReference type="Pfam" id="PF10728"/>
    </source>
</evidence>
<evidence type="ECO:0000313" key="5">
    <source>
        <dbReference type="Proteomes" id="UP001208692"/>
    </source>
</evidence>
<dbReference type="Gene3D" id="3.40.50.720">
    <property type="entry name" value="NAD(P)-binding Rossmann-like Domain"/>
    <property type="match status" value="1"/>
</dbReference>
<gene>
    <name evidence="2" type="ORF">RCZ15_23650</name>
    <name evidence="3" type="ORF">RCZ16_26120</name>
</gene>
<comment type="caution">
    <text evidence="2">The sequence shown here is derived from an EMBL/GenBank/DDBJ whole genome shotgun (WGS) entry which is preliminary data.</text>
</comment>
<feature type="domain" description="DUF2520" evidence="1">
    <location>
        <begin position="121"/>
        <end position="244"/>
    </location>
</feature>
<dbReference type="PANTHER" id="PTHR40459">
    <property type="entry name" value="CONSERVED HYPOTHETICAL ALANINE AND LEUCINE RICH PROTEIN"/>
    <property type="match status" value="1"/>
</dbReference>
<dbReference type="InterPro" id="IPR008927">
    <property type="entry name" value="6-PGluconate_DH-like_C_sf"/>
</dbReference>
<dbReference type="SUPFAM" id="SSF48179">
    <property type="entry name" value="6-phosphogluconate dehydrogenase C-terminal domain-like"/>
    <property type="match status" value="1"/>
</dbReference>
<dbReference type="PANTHER" id="PTHR40459:SF1">
    <property type="entry name" value="CONSERVED HYPOTHETICAL ALANINE AND LEUCINE RICH PROTEIN"/>
    <property type="match status" value="1"/>
</dbReference>
<evidence type="ECO:0000313" key="3">
    <source>
        <dbReference type="EMBL" id="GJM54296.1"/>
    </source>
</evidence>
<dbReference type="Proteomes" id="UP001208692">
    <property type="component" value="Unassembled WGS sequence"/>
</dbReference>
<dbReference type="Pfam" id="PF10728">
    <property type="entry name" value="DUF2520"/>
    <property type="match status" value="1"/>
</dbReference>
<protein>
    <recommendedName>
        <fullName evidence="1">DUF2520 domain-containing protein</fullName>
    </recommendedName>
</protein>
<dbReference type="Proteomes" id="UP001207736">
    <property type="component" value="Unassembled WGS sequence"/>
</dbReference>
<dbReference type="RefSeq" id="WP_264847739.1">
    <property type="nucleotide sequence ID" value="NZ_BPMA01000071.1"/>
</dbReference>
<reference evidence="2 5" key="1">
    <citation type="submission" date="2021-11" db="EMBL/GenBank/DDBJ databases">
        <title>Draft genome sequence of Capnocytophaga sp. strain KC07075 isolated from cat oral cavity.</title>
        <authorList>
            <person name="Suzuki M."/>
            <person name="Imaoka K."/>
            <person name="Kimura M."/>
            <person name="Morikawa S."/>
            <person name="Maeda K."/>
        </authorList>
    </citation>
    <scope>NUCLEOTIDE SEQUENCE</scope>
    <source>
        <strain evidence="2">KC07075</strain>
        <strain evidence="3 5">KC07079</strain>
    </source>
</reference>
<organism evidence="2 4">
    <name type="scientific">Capnocytophaga catalasegens</name>
    <dbReference type="NCBI Taxonomy" id="1004260"/>
    <lineage>
        <taxon>Bacteria</taxon>
        <taxon>Pseudomonadati</taxon>
        <taxon>Bacteroidota</taxon>
        <taxon>Flavobacteriia</taxon>
        <taxon>Flavobacteriales</taxon>
        <taxon>Flavobacteriaceae</taxon>
        <taxon>Capnocytophaga</taxon>
    </lineage>
</organism>
<proteinExistence type="predicted"/>
<dbReference type="SUPFAM" id="SSF51735">
    <property type="entry name" value="NAD(P)-binding Rossmann-fold domains"/>
    <property type="match status" value="1"/>
</dbReference>
<dbReference type="EMBL" id="BQKB01000085">
    <property type="protein sequence ID" value="GJM54296.1"/>
    <property type="molecule type" value="Genomic_DNA"/>
</dbReference>
<sequence length="254" mass="29009">MTIVIIGGGNLAYHLARVIENNPNLHLVQLCNRSEFTAHFDVISTDKITNIRQVCDADIYILCVKDQVIGEVSAQLPFQGRLVVHTSGNTSMGELAQGNRKGVVYPVQSFSKEKEIDFEQIPICIEAENVTDRELLRKLAEQLSSKVFEMDSEQRKYLHISAVFLNNFTNHLWYLSQQICQKQQIPFEVLRPLLAQTLQKAFVEDFYQLQTGPARRADWTTINSHLNLIEEPVVKEIYKQITNSIIKTYGGKEL</sequence>